<accession>A0A7G9Y475</accession>
<dbReference type="Pfam" id="PF08979">
    <property type="entry name" value="DUF1894"/>
    <property type="match status" value="1"/>
</dbReference>
<dbReference type="EMBL" id="MT630769">
    <property type="protein sequence ID" value="QNO42809.1"/>
    <property type="molecule type" value="Genomic_DNA"/>
</dbReference>
<evidence type="ECO:0000313" key="3">
    <source>
        <dbReference type="EMBL" id="QNO42611.1"/>
    </source>
</evidence>
<dbReference type="PIRSF" id="PIRSF006577">
    <property type="entry name" value="UCP006577"/>
    <property type="match status" value="1"/>
</dbReference>
<evidence type="ECO:0000313" key="5">
    <source>
        <dbReference type="EMBL" id="QNO43476.1"/>
    </source>
</evidence>
<evidence type="ECO:0008006" key="6">
    <source>
        <dbReference type="Google" id="ProtNLM"/>
    </source>
</evidence>
<proteinExistence type="predicted"/>
<dbReference type="InterPro" id="IPR012031">
    <property type="entry name" value="MTH0776-like"/>
</dbReference>
<evidence type="ECO:0000313" key="1">
    <source>
        <dbReference type="EMBL" id="QNO41287.1"/>
    </source>
</evidence>
<reference evidence="4" key="1">
    <citation type="submission" date="2020-06" db="EMBL/GenBank/DDBJ databases">
        <title>Unique genomic features of the anaerobic methanotrophic archaea.</title>
        <authorList>
            <person name="Chadwick G.L."/>
            <person name="Skennerton C.T."/>
            <person name="Laso-Perez R."/>
            <person name="Leu A.O."/>
            <person name="Speth D.R."/>
            <person name="Yu H."/>
            <person name="Morgan-Lang C."/>
            <person name="Hatzenpichler R."/>
            <person name="Goudeau D."/>
            <person name="Malmstrom R."/>
            <person name="Brazelton W.J."/>
            <person name="Woyke T."/>
            <person name="Hallam S.J."/>
            <person name="Tyson G.W."/>
            <person name="Wegener G."/>
            <person name="Boetius A."/>
            <person name="Orphan V."/>
        </authorList>
    </citation>
    <scope>NUCLEOTIDE SEQUENCE</scope>
</reference>
<evidence type="ECO:0000313" key="4">
    <source>
        <dbReference type="EMBL" id="QNO42809.1"/>
    </source>
</evidence>
<name>A0A7G9Y475_9EURY</name>
<sequence length="94" mass="10609">MGCIEEITYEILLSKVTFKECSAFIRSSYSEVYIIPPGFRMFNVFIIGVPPIYVGISGDSITFPYTKPCHGTFVMKTQSQEEVKKVQKTGKPVM</sequence>
<gene>
    <name evidence="4" type="ORF">ENPLMBLH_00006</name>
    <name evidence="5" type="ORF">FCHMIBGM_00005</name>
    <name evidence="3" type="ORF">KPMFPNGI_00013</name>
    <name evidence="1" type="ORF">LFIFFFKN_00002</name>
    <name evidence="2" type="ORF">NAIAKDPO_00005</name>
</gene>
<dbReference type="AlphaFoldDB" id="A0A7G9Y475"/>
<dbReference type="EMBL" id="MT630615">
    <property type="protein sequence ID" value="QNO41287.1"/>
    <property type="molecule type" value="Genomic_DNA"/>
</dbReference>
<evidence type="ECO:0000313" key="2">
    <source>
        <dbReference type="EMBL" id="QNO42046.1"/>
    </source>
</evidence>
<dbReference type="EMBL" id="MT630753">
    <property type="protein sequence ID" value="QNO42611.1"/>
    <property type="molecule type" value="Genomic_DNA"/>
</dbReference>
<organism evidence="4">
    <name type="scientific">Candidatus Methanogaster sp. ANME-2c ERB4</name>
    <dbReference type="NCBI Taxonomy" id="2759911"/>
    <lineage>
        <taxon>Archaea</taxon>
        <taxon>Methanobacteriati</taxon>
        <taxon>Methanobacteriota</taxon>
        <taxon>Stenosarchaea group</taxon>
        <taxon>Methanomicrobia</taxon>
        <taxon>Methanosarcinales</taxon>
        <taxon>ANME-2 cluster</taxon>
        <taxon>Candidatus Methanogasteraceae</taxon>
        <taxon>Candidatus Methanogaster</taxon>
    </lineage>
</organism>
<dbReference type="EMBL" id="MT630703">
    <property type="protein sequence ID" value="QNO42046.1"/>
    <property type="molecule type" value="Genomic_DNA"/>
</dbReference>
<protein>
    <recommendedName>
        <fullName evidence="6">DUF1894 domain-containing protein</fullName>
    </recommendedName>
</protein>
<dbReference type="EMBL" id="MT630832">
    <property type="protein sequence ID" value="QNO43476.1"/>
    <property type="molecule type" value="Genomic_DNA"/>
</dbReference>